<evidence type="ECO:0000256" key="2">
    <source>
        <dbReference type="ARBA" id="ARBA00004787"/>
    </source>
</evidence>
<dbReference type="InterPro" id="IPR034683">
    <property type="entry name" value="IspD/TarI"/>
</dbReference>
<reference evidence="8" key="1">
    <citation type="journal article" date="2020" name="mSystems">
        <title>Genome- and Community-Level Interaction Insights into Carbon Utilization and Element Cycling Functions of Hydrothermarchaeota in Hydrothermal Sediment.</title>
        <authorList>
            <person name="Zhou Z."/>
            <person name="Liu Y."/>
            <person name="Xu W."/>
            <person name="Pan J."/>
            <person name="Luo Z.H."/>
            <person name="Li M."/>
        </authorList>
    </citation>
    <scope>NUCLEOTIDE SEQUENCE [LARGE SCALE GENOMIC DNA]</scope>
    <source>
        <strain evidence="8">HyVt-570</strain>
    </source>
</reference>
<dbReference type="PANTHER" id="PTHR32125:SF4">
    <property type="entry name" value="2-C-METHYL-D-ERYTHRITOL 4-PHOSPHATE CYTIDYLYLTRANSFERASE, CHLOROPLASTIC"/>
    <property type="match status" value="1"/>
</dbReference>
<gene>
    <name evidence="7 8" type="primary">ispD</name>
    <name evidence="8" type="ORF">ENK37_10090</name>
</gene>
<dbReference type="AlphaFoldDB" id="A0A7C4ZHL5"/>
<dbReference type="NCBIfam" id="TIGR00453">
    <property type="entry name" value="ispD"/>
    <property type="match status" value="1"/>
</dbReference>
<comment type="pathway">
    <text evidence="2 7">Isoprenoid biosynthesis; isopentenyl diphosphate biosynthesis via DXP pathway; isopentenyl diphosphate from 1-deoxy-D-xylulose 5-phosphate: step 2/6.</text>
</comment>
<protein>
    <recommendedName>
        <fullName evidence="7">2-C-methyl-D-erythritol 4-phosphate cytidylyltransferase</fullName>
        <ecNumber evidence="7">2.7.7.60</ecNumber>
    </recommendedName>
    <alternativeName>
        <fullName evidence="7">4-diphosphocytidyl-2C-methyl-D-erythritol synthase</fullName>
    </alternativeName>
    <alternativeName>
        <fullName evidence="7">MEP cytidylyltransferase</fullName>
        <shortName evidence="7">MCT</shortName>
    </alternativeName>
</protein>
<dbReference type="InterPro" id="IPR029044">
    <property type="entry name" value="Nucleotide-diphossugar_trans"/>
</dbReference>
<dbReference type="InterPro" id="IPR001228">
    <property type="entry name" value="IspD"/>
</dbReference>
<dbReference type="CDD" id="cd02516">
    <property type="entry name" value="CDP-ME_synthetase"/>
    <property type="match status" value="1"/>
</dbReference>
<dbReference type="InterPro" id="IPR018294">
    <property type="entry name" value="ISPD_synthase_CS"/>
</dbReference>
<dbReference type="Gene3D" id="3.90.550.10">
    <property type="entry name" value="Spore Coat Polysaccharide Biosynthesis Protein SpsA, Chain A"/>
    <property type="match status" value="1"/>
</dbReference>
<comment type="catalytic activity">
    <reaction evidence="1 7">
        <text>2-C-methyl-D-erythritol 4-phosphate + CTP + H(+) = 4-CDP-2-C-methyl-D-erythritol + diphosphate</text>
        <dbReference type="Rhea" id="RHEA:13429"/>
        <dbReference type="ChEBI" id="CHEBI:15378"/>
        <dbReference type="ChEBI" id="CHEBI:33019"/>
        <dbReference type="ChEBI" id="CHEBI:37563"/>
        <dbReference type="ChEBI" id="CHEBI:57823"/>
        <dbReference type="ChEBI" id="CHEBI:58262"/>
        <dbReference type="EC" id="2.7.7.60"/>
    </reaction>
</comment>
<keyword evidence="5 7" id="KW-0548">Nucleotidyltransferase</keyword>
<evidence type="ECO:0000256" key="1">
    <source>
        <dbReference type="ARBA" id="ARBA00001282"/>
    </source>
</evidence>
<dbReference type="PROSITE" id="PS01295">
    <property type="entry name" value="ISPD"/>
    <property type="match status" value="1"/>
</dbReference>
<dbReference type="UniPathway" id="UPA00056">
    <property type="reaction ID" value="UER00093"/>
</dbReference>
<feature type="site" description="Transition state stabilizer" evidence="7">
    <location>
        <position position="26"/>
    </location>
</feature>
<keyword evidence="6 7" id="KW-0414">Isoprene biosynthesis</keyword>
<evidence type="ECO:0000256" key="7">
    <source>
        <dbReference type="HAMAP-Rule" id="MF_00108"/>
    </source>
</evidence>
<dbReference type="EMBL" id="DRPZ01000254">
    <property type="protein sequence ID" value="HGY10378.1"/>
    <property type="molecule type" value="Genomic_DNA"/>
</dbReference>
<evidence type="ECO:0000256" key="5">
    <source>
        <dbReference type="ARBA" id="ARBA00022695"/>
    </source>
</evidence>
<evidence type="ECO:0000256" key="6">
    <source>
        <dbReference type="ARBA" id="ARBA00023229"/>
    </source>
</evidence>
<proteinExistence type="inferred from homology"/>
<evidence type="ECO:0000256" key="4">
    <source>
        <dbReference type="ARBA" id="ARBA00022679"/>
    </source>
</evidence>
<dbReference type="GO" id="GO:0050518">
    <property type="term" value="F:2-C-methyl-D-erythritol 4-phosphate cytidylyltransferase activity"/>
    <property type="evidence" value="ECO:0007669"/>
    <property type="project" value="UniProtKB-UniRule"/>
</dbReference>
<evidence type="ECO:0000256" key="3">
    <source>
        <dbReference type="ARBA" id="ARBA00009789"/>
    </source>
</evidence>
<dbReference type="InterPro" id="IPR050088">
    <property type="entry name" value="IspD/TarI_cytidylyltransf_bact"/>
</dbReference>
<keyword evidence="4 7" id="KW-0808">Transferase</keyword>
<feature type="site" description="Positions MEP for the nucleophilic attack" evidence="7">
    <location>
        <position position="144"/>
    </location>
</feature>
<dbReference type="HAMAP" id="MF_00108">
    <property type="entry name" value="IspD"/>
    <property type="match status" value="1"/>
</dbReference>
<organism evidence="8">
    <name type="scientific">Oceanithermus profundus</name>
    <dbReference type="NCBI Taxonomy" id="187137"/>
    <lineage>
        <taxon>Bacteria</taxon>
        <taxon>Thermotogati</taxon>
        <taxon>Deinococcota</taxon>
        <taxon>Deinococci</taxon>
        <taxon>Thermales</taxon>
        <taxon>Thermaceae</taxon>
        <taxon>Oceanithermus</taxon>
    </lineage>
</organism>
<dbReference type="Proteomes" id="UP000885759">
    <property type="component" value="Unassembled WGS sequence"/>
</dbReference>
<dbReference type="SUPFAM" id="SSF53448">
    <property type="entry name" value="Nucleotide-diphospho-sugar transferases"/>
    <property type="match status" value="1"/>
</dbReference>
<comment type="caution">
    <text evidence="8">The sequence shown here is derived from an EMBL/GenBank/DDBJ whole genome shotgun (WGS) entry which is preliminary data.</text>
</comment>
<dbReference type="GO" id="GO:0019288">
    <property type="term" value="P:isopentenyl diphosphate biosynthetic process, methylerythritol 4-phosphate pathway"/>
    <property type="evidence" value="ECO:0007669"/>
    <property type="project" value="UniProtKB-UniRule"/>
</dbReference>
<evidence type="ECO:0000313" key="8">
    <source>
        <dbReference type="EMBL" id="HGY10378.1"/>
    </source>
</evidence>
<dbReference type="Pfam" id="PF01128">
    <property type="entry name" value="IspD"/>
    <property type="match status" value="1"/>
</dbReference>
<feature type="site" description="Positions MEP for the nucleophilic attack" evidence="7">
    <location>
        <position position="200"/>
    </location>
</feature>
<name>A0A7C4ZHL5_9DEIN</name>
<dbReference type="EC" id="2.7.7.60" evidence="7"/>
<sequence length="222" mass="24117">MAGFEVGVSVLVPAAGQGERLGRGPKAFVRVGGRTLLDWTLRAFAWADEVWVALPPGAPEPAARANVRFVPGGSERQESVARLLERARGDVVLVHDAARPFVVPEVVDRLLATVVTAGAVVPVVPVPDTLIEPEDGRYGPALDRGRYTLVQTPQAFFREVLAEAHQLARSEGRTATDEAQLVQALGYPVELVPGDRRMFKVTYPEDLVLAEALARVWEERPL</sequence>
<feature type="site" description="Transition state stabilizer" evidence="7">
    <location>
        <position position="20"/>
    </location>
</feature>
<comment type="function">
    <text evidence="7">Catalyzes the formation of 4-diphosphocytidyl-2-C-methyl-D-erythritol from CTP and 2-C-methyl-D-erythritol 4-phosphate (MEP).</text>
</comment>
<accession>A0A7C4ZHL5</accession>
<comment type="similarity">
    <text evidence="3 7">Belongs to the IspD/TarI cytidylyltransferase family. IspD subfamily.</text>
</comment>
<dbReference type="PANTHER" id="PTHR32125">
    <property type="entry name" value="2-C-METHYL-D-ERYTHRITOL 4-PHOSPHATE CYTIDYLYLTRANSFERASE, CHLOROPLASTIC"/>
    <property type="match status" value="1"/>
</dbReference>